<dbReference type="PANTHER" id="PTHR36180">
    <property type="entry name" value="DNA-BINDING PROTEIN-RELATED-RELATED"/>
    <property type="match status" value="1"/>
</dbReference>
<evidence type="ECO:0000313" key="3">
    <source>
        <dbReference type="Proteomes" id="UP000593802"/>
    </source>
</evidence>
<dbReference type="InterPro" id="IPR005039">
    <property type="entry name" value="Ant_C"/>
</dbReference>
<dbReference type="PROSITE" id="PS51750">
    <property type="entry name" value="BRO_N"/>
    <property type="match status" value="1"/>
</dbReference>
<feature type="domain" description="Bro-N" evidence="1">
    <location>
        <begin position="1"/>
        <end position="108"/>
    </location>
</feature>
<dbReference type="GO" id="GO:0003677">
    <property type="term" value="F:DNA binding"/>
    <property type="evidence" value="ECO:0007669"/>
    <property type="project" value="InterPro"/>
</dbReference>
<reference evidence="2 3" key="1">
    <citation type="submission" date="2020-08" db="EMBL/GenBank/DDBJ databases">
        <title>Complete Genome Sequence of Effusibacillus dendaii Strain skT53, Isolated from Farmland soil.</title>
        <authorList>
            <person name="Konishi T."/>
            <person name="Kawasaki H."/>
        </authorList>
    </citation>
    <scope>NUCLEOTIDE SEQUENCE [LARGE SCALE GENOMIC DNA]</scope>
    <source>
        <strain evidence="3">skT53</strain>
    </source>
</reference>
<evidence type="ECO:0000259" key="1">
    <source>
        <dbReference type="PROSITE" id="PS51750"/>
    </source>
</evidence>
<dbReference type="InterPro" id="IPR003497">
    <property type="entry name" value="BRO_N_domain"/>
</dbReference>
<dbReference type="SMART" id="SM01040">
    <property type="entry name" value="Bro-N"/>
    <property type="match status" value="1"/>
</dbReference>
<accession>A0A7I8DD95</accession>
<dbReference type="KEGG" id="eff:skT53_14850"/>
<keyword evidence="3" id="KW-1185">Reference proteome</keyword>
<dbReference type="EMBL" id="AP023366">
    <property type="protein sequence ID" value="BCJ86500.1"/>
    <property type="molecule type" value="Genomic_DNA"/>
</dbReference>
<dbReference type="Pfam" id="PF02498">
    <property type="entry name" value="Bro-N"/>
    <property type="match status" value="1"/>
</dbReference>
<dbReference type="Proteomes" id="UP000593802">
    <property type="component" value="Chromosome"/>
</dbReference>
<dbReference type="PANTHER" id="PTHR36180:SF2">
    <property type="entry name" value="BRO FAMILY PROTEIN"/>
    <property type="match status" value="1"/>
</dbReference>
<gene>
    <name evidence="2" type="ORF">skT53_14850</name>
</gene>
<dbReference type="AlphaFoldDB" id="A0A7I8DD95"/>
<protein>
    <submittedName>
        <fullName evidence="2">Antirepressor</fullName>
    </submittedName>
</protein>
<sequence>MDNLPQIFNHPAFGNVELLVEGEKFWFGATDVGLALGYSNPQKAVRDHCRADGCTIRSVIDSLGREQQKRFIDEGNLYRLITKSKLPDAEKFESWVFDEVIPSVRKHGAYMTPGTLEKALTSPDFLIQLATKLKEERQARLAAEKKIQLDKPKVIFAEALEISSNTILVGELAKLLKQNGVEIGQNRLFEWLRKEGYLGSKGEYYNLPTQKSMELGLFEIKTTTVNNPDGSVRVTKTPKVTGKGQIYFINKFKQELVGEKAV</sequence>
<name>A0A7I8DD95_9BACL</name>
<dbReference type="RefSeq" id="WP_200760497.1">
    <property type="nucleotide sequence ID" value="NZ_AP023366.1"/>
</dbReference>
<proteinExistence type="predicted"/>
<organism evidence="2 3">
    <name type="scientific">Effusibacillus dendaii</name>
    <dbReference type="NCBI Taxonomy" id="2743772"/>
    <lineage>
        <taxon>Bacteria</taxon>
        <taxon>Bacillati</taxon>
        <taxon>Bacillota</taxon>
        <taxon>Bacilli</taxon>
        <taxon>Bacillales</taxon>
        <taxon>Alicyclobacillaceae</taxon>
        <taxon>Effusibacillus</taxon>
    </lineage>
</organism>
<dbReference type="Pfam" id="PF03374">
    <property type="entry name" value="ANT"/>
    <property type="match status" value="1"/>
</dbReference>
<evidence type="ECO:0000313" key="2">
    <source>
        <dbReference type="EMBL" id="BCJ86500.1"/>
    </source>
</evidence>